<sequence>MENTRQKVIVQDGSDSVGVALVPLKAGEVLDVRTGTETRPLRIQNDIPRYHKFAVVDLPDGAEVRKNGEVIGRMMRPARIGEHVHTHNLTGLTMK</sequence>
<evidence type="ECO:0000256" key="1">
    <source>
        <dbReference type="ARBA" id="ARBA00023239"/>
    </source>
</evidence>
<dbReference type="eggNOG" id="COG2721">
    <property type="taxonomic scope" value="Bacteria"/>
</dbReference>
<protein>
    <submittedName>
        <fullName evidence="3">Altronate dehydratase</fullName>
        <ecNumber evidence="3">4.2.1.7</ecNumber>
    </submittedName>
</protein>
<dbReference type="RefSeq" id="WP_018067360.1">
    <property type="nucleotide sequence ID" value="NZ_AQWH01000039.1"/>
</dbReference>
<dbReference type="AlphaFoldDB" id="A0A1U9YZN1"/>
<organism evidence="3 4">
    <name type="scientific">Martelella mediterranea DSM 17316</name>
    <dbReference type="NCBI Taxonomy" id="1122214"/>
    <lineage>
        <taxon>Bacteria</taxon>
        <taxon>Pseudomonadati</taxon>
        <taxon>Pseudomonadota</taxon>
        <taxon>Alphaproteobacteria</taxon>
        <taxon>Hyphomicrobiales</taxon>
        <taxon>Aurantimonadaceae</taxon>
        <taxon>Martelella</taxon>
    </lineage>
</organism>
<dbReference type="Proteomes" id="UP000191135">
    <property type="component" value="Chromosome"/>
</dbReference>
<dbReference type="InterPro" id="IPR044144">
    <property type="entry name" value="SAF_UxaA/GarD"/>
</dbReference>
<feature type="domain" description="SAF" evidence="2">
    <location>
        <begin position="15"/>
        <end position="90"/>
    </location>
</feature>
<dbReference type="EMBL" id="CP020330">
    <property type="protein sequence ID" value="AQZ50901.1"/>
    <property type="molecule type" value="Genomic_DNA"/>
</dbReference>
<dbReference type="SMART" id="SM00858">
    <property type="entry name" value="SAF"/>
    <property type="match status" value="1"/>
</dbReference>
<evidence type="ECO:0000313" key="4">
    <source>
        <dbReference type="Proteomes" id="UP000191135"/>
    </source>
</evidence>
<dbReference type="OrthoDB" id="9804574at2"/>
<reference evidence="3 4" key="1">
    <citation type="submission" date="2017-03" db="EMBL/GenBank/DDBJ databases">
        <title>Foreign affairs: Plasmid Transfer between Roseobacters and Rhizobia.</title>
        <authorList>
            <person name="Bartling P."/>
            <person name="Bunk B."/>
            <person name="Overmann J."/>
            <person name="Brinkmann H."/>
            <person name="Petersen J."/>
        </authorList>
    </citation>
    <scope>NUCLEOTIDE SEQUENCE [LARGE SCALE GENOMIC DNA]</scope>
    <source>
        <strain evidence="3 4">MACL11</strain>
    </source>
</reference>
<keyword evidence="1 3" id="KW-0456">Lyase</keyword>
<gene>
    <name evidence="3" type="primary">uxaA</name>
    <name evidence="3" type="ORF">Mame_01550</name>
</gene>
<dbReference type="Gene3D" id="2.30.130.110">
    <property type="match status" value="1"/>
</dbReference>
<keyword evidence="4" id="KW-1185">Reference proteome</keyword>
<dbReference type="GO" id="GO:0008789">
    <property type="term" value="F:altronate dehydratase activity"/>
    <property type="evidence" value="ECO:0007669"/>
    <property type="project" value="UniProtKB-EC"/>
</dbReference>
<proteinExistence type="predicted"/>
<dbReference type="EC" id="4.2.1.7" evidence="3"/>
<dbReference type="InterPro" id="IPR013974">
    <property type="entry name" value="SAF"/>
</dbReference>
<evidence type="ECO:0000313" key="3">
    <source>
        <dbReference type="EMBL" id="AQZ50901.1"/>
    </source>
</evidence>
<dbReference type="KEGG" id="mmed:Mame_01550"/>
<dbReference type="CDD" id="cd11613">
    <property type="entry name" value="SAF_AH_GD"/>
    <property type="match status" value="1"/>
</dbReference>
<dbReference type="STRING" id="1122214.Mame_01550"/>
<name>A0A1U9YZN1_9HYPH</name>
<dbReference type="Pfam" id="PF08666">
    <property type="entry name" value="SAF"/>
    <property type="match status" value="1"/>
</dbReference>
<accession>A0A1U9YZN1</accession>
<evidence type="ECO:0000259" key="2">
    <source>
        <dbReference type="SMART" id="SM00858"/>
    </source>
</evidence>